<dbReference type="AlphaFoldDB" id="A0A7C9VQJ8"/>
<accession>A0A7C9VQJ8</accession>
<comment type="caution">
    <text evidence="2">The sequence shown here is derived from an EMBL/GenBank/DDBJ whole genome shotgun (WGS) entry which is preliminary data.</text>
</comment>
<feature type="transmembrane region" description="Helical" evidence="1">
    <location>
        <begin position="628"/>
        <end position="647"/>
    </location>
</feature>
<sequence length="718" mass="77846">MCSTRRTTVRRTRSSQVARGKVAAADVLRGLLGENDNSGGGGWRLPRRKPSTPPVIRVVDRLVTDVLDLRAVEVPYVLEFERCQFEAAPDLRQANLAGVSFTDCDLPGLEARNLSSSNDVSLLGCRVSDLVDLTDAEIAGSVLLRDSRFSVPGGLCVHGDRLTVAGALLAFGVHTEGEVRLAGARIGGNVNLGSAVLENPDGYTLNGNGMQVGGNFLATFTSHGVIFLANARISSALSLRGAMLSRGERLDETSDPHADPSVTLILDRADVSGDLELDRGFTSAGTVRAVNTRIGGTLSLADAVLDAVSPPAVGTDPTGSGRALHVDGAEIGGDVVGRGVRIKGQLRMVDTHVRGSITIERATVDNPAADAVLANRSQIGSNFVVRESNISGGLELRGITVGANLDLRGSRLIKPGKYRHQPREKPSLDIGGATIGRDLICARGDKEFVAHGGVRCRRATIGRMANFNGAVLGYKLDSHALNAMGMQVHELMLNVVSPPKGLVTLRQARCTSLDDNENFWNATGFIDLDDFRYDSLAYPIDVRDDAQVQQRLRWLRQAMRRSYHPRPYDHFAEMLTAAGNEEHASTVLIEKQRLRYRAVAEGMRFFGPLVLVWSFLQRSMVGYGYRPARALGWLIAAWVVGSIWFHFKGPLIEINDDDHLPWNAWLYTIDLVVPIVDFGNKNRWQTPGASQWIASGLIVTGWILATTVAAGLTRMLKR</sequence>
<evidence type="ECO:0000313" key="3">
    <source>
        <dbReference type="Proteomes" id="UP000481360"/>
    </source>
</evidence>
<feature type="transmembrane region" description="Helical" evidence="1">
    <location>
        <begin position="692"/>
        <end position="712"/>
    </location>
</feature>
<organism evidence="2 3">
    <name type="scientific">Lentzea alba</name>
    <dbReference type="NCBI Taxonomy" id="2714351"/>
    <lineage>
        <taxon>Bacteria</taxon>
        <taxon>Bacillati</taxon>
        <taxon>Actinomycetota</taxon>
        <taxon>Actinomycetes</taxon>
        <taxon>Pseudonocardiales</taxon>
        <taxon>Pseudonocardiaceae</taxon>
        <taxon>Lentzea</taxon>
    </lineage>
</organism>
<feature type="transmembrane region" description="Helical" evidence="1">
    <location>
        <begin position="598"/>
        <end position="616"/>
    </location>
</feature>
<protein>
    <submittedName>
        <fullName evidence="2">Uncharacterized protein</fullName>
    </submittedName>
</protein>
<reference evidence="2 3" key="1">
    <citation type="submission" date="2020-03" db="EMBL/GenBank/DDBJ databases">
        <title>Isolation and identification of active actinomycetes.</title>
        <authorList>
            <person name="Sun X."/>
        </authorList>
    </citation>
    <scope>NUCLEOTIDE SEQUENCE [LARGE SCALE GENOMIC DNA]</scope>
    <source>
        <strain evidence="2 3">NEAU-D13</strain>
    </source>
</reference>
<keyword evidence="1" id="KW-0472">Membrane</keyword>
<keyword evidence="1" id="KW-1133">Transmembrane helix</keyword>
<keyword evidence="1" id="KW-0812">Transmembrane</keyword>
<proteinExistence type="predicted"/>
<evidence type="ECO:0000313" key="2">
    <source>
        <dbReference type="EMBL" id="NGY61954.1"/>
    </source>
</evidence>
<dbReference type="EMBL" id="JAAMPJ010000006">
    <property type="protein sequence ID" value="NGY61954.1"/>
    <property type="molecule type" value="Genomic_DNA"/>
</dbReference>
<keyword evidence="3" id="KW-1185">Reference proteome</keyword>
<dbReference type="Proteomes" id="UP000481360">
    <property type="component" value="Unassembled WGS sequence"/>
</dbReference>
<gene>
    <name evidence="2" type="ORF">G7043_23780</name>
</gene>
<evidence type="ECO:0000256" key="1">
    <source>
        <dbReference type="SAM" id="Phobius"/>
    </source>
</evidence>
<name>A0A7C9VQJ8_9PSEU</name>